<dbReference type="Proteomes" id="UP000228754">
    <property type="component" value="Unassembled WGS sequence"/>
</dbReference>
<name>A0A2A5IPD6_BACPU</name>
<dbReference type="GO" id="GO:0008704">
    <property type="term" value="F:5-carboxymethyl-2-hydroxymuconate delta-isomerase activity"/>
    <property type="evidence" value="ECO:0007669"/>
    <property type="project" value="InterPro"/>
</dbReference>
<proteinExistence type="inferred from homology"/>
<dbReference type="PANTHER" id="PTHR42796:SF4">
    <property type="entry name" value="FUMARYLACETOACETATE HYDROLASE DOMAIN-CONTAINING PROTEIN 2A"/>
    <property type="match status" value="1"/>
</dbReference>
<reference evidence="4 5" key="1">
    <citation type="submission" date="2017-06" db="EMBL/GenBank/DDBJ databases">
        <title>Draft Genome Sequence of Bacillus sp Strain 36R Isolated from saline sediment at Atanasia, Sonora, Mexico.</title>
        <authorList>
            <person name="Sanchez Diaz R."/>
            <person name="Quiroz Macias M.E."/>
            <person name="Ibarra Gamez J.C."/>
            <person name="Enciso Ibarra J."/>
            <person name="Gomez Gil B."/>
            <person name="Galaviz Silva L."/>
        </authorList>
    </citation>
    <scope>NUCLEOTIDE SEQUENCE [LARGE SCALE GENOMIC DNA]</scope>
    <source>
        <strain evidence="4 5">36R_ATNSAL</strain>
    </source>
</reference>
<dbReference type="InterPro" id="IPR012686">
    <property type="entry name" value="HPA_isomer/decarb_N"/>
</dbReference>
<gene>
    <name evidence="4" type="ORF">CEY02_18775</name>
</gene>
<dbReference type="InterPro" id="IPR011234">
    <property type="entry name" value="Fumarylacetoacetase-like_C"/>
</dbReference>
<dbReference type="NCBIfam" id="TIGR02305">
    <property type="entry name" value="HpaG-N-term"/>
    <property type="match status" value="1"/>
</dbReference>
<dbReference type="OrthoDB" id="9805307at2"/>
<protein>
    <submittedName>
        <fullName evidence="4">4-hydroxyphenylacetate isomerase</fullName>
    </submittedName>
</protein>
<dbReference type="GO" id="GO:0018800">
    <property type="term" value="F:5-oxopent-3-ene-1,2,5-tricarboxylate decarboxylase activity"/>
    <property type="evidence" value="ECO:0007669"/>
    <property type="project" value="InterPro"/>
</dbReference>
<dbReference type="Gene3D" id="3.90.850.10">
    <property type="entry name" value="Fumarylacetoacetase-like, C-terminal domain"/>
    <property type="match status" value="1"/>
</dbReference>
<dbReference type="EMBL" id="NKHG01000118">
    <property type="protein sequence ID" value="PCK18591.1"/>
    <property type="molecule type" value="Genomic_DNA"/>
</dbReference>
<dbReference type="PANTHER" id="PTHR42796">
    <property type="entry name" value="FUMARYLACETOACETATE HYDROLASE DOMAIN-CONTAINING PROTEIN 2A-RELATED"/>
    <property type="match status" value="1"/>
</dbReference>
<keyword evidence="2" id="KW-0479">Metal-binding</keyword>
<organism evidence="4 5">
    <name type="scientific">Bacillus pumilus</name>
    <name type="common">Bacillus mesentericus</name>
    <dbReference type="NCBI Taxonomy" id="1408"/>
    <lineage>
        <taxon>Bacteria</taxon>
        <taxon>Bacillati</taxon>
        <taxon>Bacillota</taxon>
        <taxon>Bacilli</taxon>
        <taxon>Bacillales</taxon>
        <taxon>Bacillaceae</taxon>
        <taxon>Bacillus</taxon>
    </lineage>
</organism>
<sequence>MTEIFVKFRDNSFMTTAALQENGQTIIKDSKKYDLKNTAIDAPEVGTVYGVALNLEQDISGLGDVLYEKPYQKPPKAPVLYMKPQNTVTGPNAFVPMPPDTDSLSMGPGLGVVIGKTACRVQQEDALDYVSGYTIVNDISIPNDSVFRPAVRQKCGDSFCPIGPWITSKSAIQDPNQLTVSLFINGTLEQQYNTSEMIRSVPKLIADVTEFMTLSPGDVLIAGVPLRSPSAKRGDSITIQIPSIGSLQHSITGGGGEWL</sequence>
<evidence type="ECO:0000256" key="1">
    <source>
        <dbReference type="ARBA" id="ARBA00010211"/>
    </source>
</evidence>
<dbReference type="SUPFAM" id="SSF56529">
    <property type="entry name" value="FAH"/>
    <property type="match status" value="1"/>
</dbReference>
<dbReference type="GO" id="GO:0044281">
    <property type="term" value="P:small molecule metabolic process"/>
    <property type="evidence" value="ECO:0007669"/>
    <property type="project" value="UniProtKB-ARBA"/>
</dbReference>
<evidence type="ECO:0000313" key="5">
    <source>
        <dbReference type="Proteomes" id="UP000228754"/>
    </source>
</evidence>
<evidence type="ECO:0000313" key="4">
    <source>
        <dbReference type="EMBL" id="PCK18591.1"/>
    </source>
</evidence>
<feature type="domain" description="Fumarylacetoacetase-like C-terminal" evidence="3">
    <location>
        <begin position="47"/>
        <end position="251"/>
    </location>
</feature>
<dbReference type="GO" id="GO:0046872">
    <property type="term" value="F:metal ion binding"/>
    <property type="evidence" value="ECO:0007669"/>
    <property type="project" value="UniProtKB-KW"/>
</dbReference>
<dbReference type="InterPro" id="IPR051121">
    <property type="entry name" value="FAH"/>
</dbReference>
<keyword evidence="4" id="KW-0413">Isomerase</keyword>
<evidence type="ECO:0000256" key="2">
    <source>
        <dbReference type="ARBA" id="ARBA00022723"/>
    </source>
</evidence>
<comment type="similarity">
    <text evidence="1">Belongs to the FAH family.</text>
</comment>
<dbReference type="Pfam" id="PF01557">
    <property type="entry name" value="FAA_hydrolase"/>
    <property type="match status" value="1"/>
</dbReference>
<evidence type="ECO:0000259" key="3">
    <source>
        <dbReference type="Pfam" id="PF01557"/>
    </source>
</evidence>
<dbReference type="InterPro" id="IPR036663">
    <property type="entry name" value="Fumarylacetoacetase_C_sf"/>
</dbReference>
<accession>A0A2A5IPD6</accession>
<dbReference type="AlphaFoldDB" id="A0A2A5IPD6"/>
<comment type="caution">
    <text evidence="4">The sequence shown here is derived from an EMBL/GenBank/DDBJ whole genome shotgun (WGS) entry which is preliminary data.</text>
</comment>